<dbReference type="EMBL" id="AOID01000036">
    <property type="protein sequence ID" value="ELY66297.1"/>
    <property type="molecule type" value="Genomic_DNA"/>
</dbReference>
<name>L9XXR2_9EURY</name>
<dbReference type="Proteomes" id="UP000011632">
    <property type="component" value="Unassembled WGS sequence"/>
</dbReference>
<sequence length="66" mass="7608">MKPIHDQMTVVLPKDAESDWLTADPDTCYVKCKDCDSELNVEQEKLTTCPHCYGELKEIYEEESDP</sequence>
<protein>
    <submittedName>
        <fullName evidence="1">Uncharacterized protein</fullName>
    </submittedName>
</protein>
<keyword evidence="2" id="KW-1185">Reference proteome</keyword>
<proteinExistence type="predicted"/>
<organism evidence="1 2">
    <name type="scientific">Natrinema versiforme JCM 10478</name>
    <dbReference type="NCBI Taxonomy" id="1227496"/>
    <lineage>
        <taxon>Archaea</taxon>
        <taxon>Methanobacteriati</taxon>
        <taxon>Methanobacteriota</taxon>
        <taxon>Stenosarchaea group</taxon>
        <taxon>Halobacteria</taxon>
        <taxon>Halobacteriales</taxon>
        <taxon>Natrialbaceae</taxon>
        <taxon>Natrinema</taxon>
    </lineage>
</organism>
<accession>L9XXR2</accession>
<reference evidence="1 2" key="1">
    <citation type="journal article" date="2014" name="PLoS Genet.">
        <title>Phylogenetically driven sequencing of extremely halophilic archaea reveals strategies for static and dynamic osmo-response.</title>
        <authorList>
            <person name="Becker E.A."/>
            <person name="Seitzer P.M."/>
            <person name="Tritt A."/>
            <person name="Larsen D."/>
            <person name="Krusor M."/>
            <person name="Yao A.I."/>
            <person name="Wu D."/>
            <person name="Madern D."/>
            <person name="Eisen J.A."/>
            <person name="Darling A.E."/>
            <person name="Facciotti M.T."/>
        </authorList>
    </citation>
    <scope>NUCLEOTIDE SEQUENCE [LARGE SCALE GENOMIC DNA]</scope>
    <source>
        <strain evidence="1 2">JCM 10478</strain>
    </source>
</reference>
<gene>
    <name evidence="1" type="ORF">C489_13086</name>
</gene>
<dbReference type="AlphaFoldDB" id="L9XXR2"/>
<comment type="caution">
    <text evidence="1">The sequence shown here is derived from an EMBL/GenBank/DDBJ whole genome shotgun (WGS) entry which is preliminary data.</text>
</comment>
<dbReference type="STRING" id="1227496.C489_13086"/>
<evidence type="ECO:0000313" key="2">
    <source>
        <dbReference type="Proteomes" id="UP000011632"/>
    </source>
</evidence>
<evidence type="ECO:0000313" key="1">
    <source>
        <dbReference type="EMBL" id="ELY66297.1"/>
    </source>
</evidence>